<dbReference type="AlphaFoldDB" id="K6YZU9"/>
<organism evidence="1 2">
    <name type="scientific">Brumicola pallidula DSM 14239 = ACAM 615</name>
    <dbReference type="NCBI Taxonomy" id="1121922"/>
    <lineage>
        <taxon>Bacteria</taxon>
        <taxon>Pseudomonadati</taxon>
        <taxon>Pseudomonadota</taxon>
        <taxon>Gammaproteobacteria</taxon>
        <taxon>Alteromonadales</taxon>
        <taxon>Alteromonadaceae</taxon>
        <taxon>Brumicola</taxon>
    </lineage>
</organism>
<keyword evidence="2" id="KW-1185">Reference proteome</keyword>
<comment type="caution">
    <text evidence="1">The sequence shown here is derived from an EMBL/GenBank/DDBJ whole genome shotgun (WGS) entry which is preliminary data.</text>
</comment>
<protein>
    <submittedName>
        <fullName evidence="1">Uncharacterized protein</fullName>
    </submittedName>
</protein>
<dbReference type="Proteomes" id="UP000006251">
    <property type="component" value="Unassembled WGS sequence"/>
</dbReference>
<proteinExistence type="predicted"/>
<evidence type="ECO:0000313" key="1">
    <source>
        <dbReference type="EMBL" id="GAC29476.1"/>
    </source>
</evidence>
<gene>
    <name evidence="1" type="ORF">GPAL_2622</name>
</gene>
<accession>K6YZU9</accession>
<dbReference type="EMBL" id="BAEQ01000045">
    <property type="protein sequence ID" value="GAC29476.1"/>
    <property type="molecule type" value="Genomic_DNA"/>
</dbReference>
<sequence length="46" mass="5308">MFTLGALLYEAEQAWTERVFDFYDVLATVFAYTIIMAINTNEPVKT</sequence>
<reference evidence="2" key="1">
    <citation type="journal article" date="2014" name="Environ. Microbiol.">
        <title>Comparative genomics of the marine bacterial genus Glaciecola reveals the high degree of genomic diversity and genomic characteristic for cold adaptation.</title>
        <authorList>
            <person name="Qin Q.L."/>
            <person name="Xie B.B."/>
            <person name="Yu Y."/>
            <person name="Shu Y.L."/>
            <person name="Rong J.C."/>
            <person name="Zhang Y.J."/>
            <person name="Zhao D.L."/>
            <person name="Chen X.L."/>
            <person name="Zhang X.Y."/>
            <person name="Chen B."/>
            <person name="Zhou B.C."/>
            <person name="Zhang Y.Z."/>
        </authorList>
    </citation>
    <scope>NUCLEOTIDE SEQUENCE [LARGE SCALE GENOMIC DNA]</scope>
    <source>
        <strain evidence="2">ACAM 615</strain>
    </source>
</reference>
<evidence type="ECO:0000313" key="2">
    <source>
        <dbReference type="Proteomes" id="UP000006251"/>
    </source>
</evidence>
<name>K6YZU9_9ALTE</name>